<dbReference type="InterPro" id="IPR004843">
    <property type="entry name" value="Calcineurin-like_PHP"/>
</dbReference>
<comment type="caution">
    <text evidence="6">The sequence shown here is derived from an EMBL/GenBank/DDBJ whole genome shotgun (WGS) entry which is preliminary data.</text>
</comment>
<keyword evidence="3" id="KW-0378">Hydrolase</keyword>
<dbReference type="Proteomes" id="UP001628220">
    <property type="component" value="Unassembled WGS sequence"/>
</dbReference>
<evidence type="ECO:0000259" key="4">
    <source>
        <dbReference type="Pfam" id="PF00149"/>
    </source>
</evidence>
<accession>A0ABQ0DZP3</accession>
<dbReference type="Gene3D" id="3.90.780.10">
    <property type="entry name" value="5'-Nucleotidase, C-terminal domain"/>
    <property type="match status" value="1"/>
</dbReference>
<evidence type="ECO:0000313" key="7">
    <source>
        <dbReference type="Proteomes" id="UP001628220"/>
    </source>
</evidence>
<keyword evidence="7" id="KW-1185">Reference proteome</keyword>
<evidence type="ECO:0000256" key="2">
    <source>
        <dbReference type="ARBA" id="ARBA00022729"/>
    </source>
</evidence>
<dbReference type="InterPro" id="IPR006179">
    <property type="entry name" value="5_nucleotidase/apyrase"/>
</dbReference>
<dbReference type="Gene3D" id="3.60.21.10">
    <property type="match status" value="1"/>
</dbReference>
<dbReference type="Pfam" id="PF00149">
    <property type="entry name" value="Metallophos"/>
    <property type="match status" value="1"/>
</dbReference>
<name>A0ABQ0DZP3_9PORP</name>
<comment type="similarity">
    <text evidence="1 3">Belongs to the 5'-nucleotidase family.</text>
</comment>
<dbReference type="InterPro" id="IPR006146">
    <property type="entry name" value="5'-Nucleotdase_CS"/>
</dbReference>
<feature type="domain" description="5'-Nucleotidase C-terminal" evidence="5">
    <location>
        <begin position="348"/>
        <end position="506"/>
    </location>
</feature>
<dbReference type="PRINTS" id="PR01607">
    <property type="entry name" value="APYRASEFAMLY"/>
</dbReference>
<evidence type="ECO:0000313" key="6">
    <source>
        <dbReference type="EMBL" id="GAB1250931.1"/>
    </source>
</evidence>
<evidence type="ECO:0000256" key="3">
    <source>
        <dbReference type="RuleBase" id="RU362119"/>
    </source>
</evidence>
<dbReference type="PANTHER" id="PTHR11575:SF6">
    <property type="entry name" value="2',3'-CYCLIC-NUCLEOTIDE 2'-PHOSPHODIESTERASE_3'-NUCLEOTIDASE"/>
    <property type="match status" value="1"/>
</dbReference>
<dbReference type="InterPro" id="IPR036907">
    <property type="entry name" value="5'-Nucleotdase_C_sf"/>
</dbReference>
<keyword evidence="3" id="KW-0547">Nucleotide-binding</keyword>
<feature type="chain" id="PRO_5044972575" evidence="3">
    <location>
        <begin position="23"/>
        <end position="573"/>
    </location>
</feature>
<dbReference type="PANTHER" id="PTHR11575">
    <property type="entry name" value="5'-NUCLEOTIDASE-RELATED"/>
    <property type="match status" value="1"/>
</dbReference>
<dbReference type="InterPro" id="IPR029052">
    <property type="entry name" value="Metallo-depent_PP-like"/>
</dbReference>
<dbReference type="InterPro" id="IPR008334">
    <property type="entry name" value="5'-Nucleotdase_C"/>
</dbReference>
<dbReference type="RefSeq" id="WP_411914759.1">
    <property type="nucleotide sequence ID" value="NZ_BAAFSF010000001.1"/>
</dbReference>
<evidence type="ECO:0000256" key="1">
    <source>
        <dbReference type="ARBA" id="ARBA00006654"/>
    </source>
</evidence>
<gene>
    <name evidence="6" type="ORF">Tsumi_00350</name>
</gene>
<sequence length="573" mass="63388">MRRRLSILICAASLLMWVTGCSAPKEYTVRIIHTTDVHGELFPTDFISGEDTGGSAARLATFLHEARQKNPDLLLLDGGDLLQGTPLIYYDNSHYKEGPHFATEVYNRLGYDAMCFGNHDIEAGHEVYDAFEARADFPILCCNITRIETGKSYYQPYKIFKRNGLKIAVIGVITPAVPEWIAEPLYAGMRFEEPISAVAHTLQEVQAKAQPDLVVLLAHTGFQNRNADIQENASKAIAEQINGIDIILMGHDHESAITQVKNPQGDSVLLINPANRLQRVSDVTITIRKKGKQVIERTITPQLTELNAYEPDSAFMKHFEAAIHHFEKEMQQPVGAIDAPLNGGDALWGSSAYMSFIHEVQLEATGAKVSFAAPLSLSLKLPSGTLTYADMFALYPYENSLYAMELTGQEIKDYLEYSYGLWVNQMHTASDHLLAFKADYKQGERFPTQNPTFNFSAAGGIRYTVDVTKPAGSRVVIQSLSDGTAFSLSHTYLVAVNSYRGNGGGGHLTRGAGIPKEELPGRIKATTKDIRSAIMEKLSKQPVTHVADAANWHFIPEEITRGAIERDKKILNQ</sequence>
<dbReference type="PROSITE" id="PS00785">
    <property type="entry name" value="5_NUCLEOTIDASE_1"/>
    <property type="match status" value="1"/>
</dbReference>
<keyword evidence="2 3" id="KW-0732">Signal</keyword>
<reference evidence="6 7" key="1">
    <citation type="journal article" date="2025" name="Int. J. Syst. Evol. Microbiol.">
        <title>Desulfovibrio falkowii sp. nov., Porphyromonas miyakawae sp. nov., Mediterraneibacter flintii sp. nov. and Owariibacterium komagatae gen. nov., sp. nov., isolated from human faeces.</title>
        <authorList>
            <person name="Hamaguchi T."/>
            <person name="Ohara M."/>
            <person name="Hisatomi A."/>
            <person name="Sekiguchi K."/>
            <person name="Takeda J.I."/>
            <person name="Ueyama J."/>
            <person name="Ito M."/>
            <person name="Nishiwaki H."/>
            <person name="Ogi T."/>
            <person name="Hirayama M."/>
            <person name="Ohkuma M."/>
            <person name="Sakamoto M."/>
            <person name="Ohno K."/>
        </authorList>
    </citation>
    <scope>NUCLEOTIDE SEQUENCE [LARGE SCALE GENOMIC DNA]</scope>
    <source>
        <strain evidence="6 7">13CB11C</strain>
    </source>
</reference>
<dbReference type="Pfam" id="PF02872">
    <property type="entry name" value="5_nucleotid_C"/>
    <property type="match status" value="1"/>
</dbReference>
<evidence type="ECO:0000259" key="5">
    <source>
        <dbReference type="Pfam" id="PF02872"/>
    </source>
</evidence>
<organism evidence="6 7">
    <name type="scientific">Porphyromonas miyakawae</name>
    <dbReference type="NCBI Taxonomy" id="3137470"/>
    <lineage>
        <taxon>Bacteria</taxon>
        <taxon>Pseudomonadati</taxon>
        <taxon>Bacteroidota</taxon>
        <taxon>Bacteroidia</taxon>
        <taxon>Bacteroidales</taxon>
        <taxon>Porphyromonadaceae</taxon>
        <taxon>Porphyromonas</taxon>
    </lineage>
</organism>
<protein>
    <submittedName>
        <fullName evidence="6">Bifunctional metallophosphatase/5'-nucleotidase</fullName>
    </submittedName>
</protein>
<proteinExistence type="inferred from homology"/>
<feature type="domain" description="Calcineurin-like phosphoesterase" evidence="4">
    <location>
        <begin position="30"/>
        <end position="254"/>
    </location>
</feature>
<dbReference type="SUPFAM" id="SSF55816">
    <property type="entry name" value="5'-nucleotidase (syn. UDP-sugar hydrolase), C-terminal domain"/>
    <property type="match status" value="1"/>
</dbReference>
<feature type="signal peptide" evidence="3">
    <location>
        <begin position="1"/>
        <end position="22"/>
    </location>
</feature>
<dbReference type="EMBL" id="BAAFSF010000001">
    <property type="protein sequence ID" value="GAB1250931.1"/>
    <property type="molecule type" value="Genomic_DNA"/>
</dbReference>
<dbReference type="PROSITE" id="PS51257">
    <property type="entry name" value="PROKAR_LIPOPROTEIN"/>
    <property type="match status" value="1"/>
</dbReference>
<dbReference type="SUPFAM" id="SSF56300">
    <property type="entry name" value="Metallo-dependent phosphatases"/>
    <property type="match status" value="1"/>
</dbReference>